<evidence type="ECO:0000256" key="1">
    <source>
        <dbReference type="ARBA" id="ARBA00006987"/>
    </source>
</evidence>
<evidence type="ECO:0000313" key="4">
    <source>
        <dbReference type="Proteomes" id="UP000580517"/>
    </source>
</evidence>
<dbReference type="RefSeq" id="WP_129968095.1">
    <property type="nucleotide sequence ID" value="NZ_JACCEW010000001.1"/>
</dbReference>
<reference evidence="3 4" key="1">
    <citation type="submission" date="2020-07" db="EMBL/GenBank/DDBJ databases">
        <title>Taxonomic revisions and descriptions of new bacterial species based on genomic comparisons in the high-G+C-content subgroup of the family Alcaligenaceae.</title>
        <authorList>
            <person name="Szabo A."/>
            <person name="Felfoldi T."/>
        </authorList>
    </citation>
    <scope>NUCLEOTIDE SEQUENCE [LARGE SCALE GENOMIC DNA]</scope>
    <source>
        <strain evidence="3 4">DSM 25264</strain>
    </source>
</reference>
<protein>
    <submittedName>
        <fullName evidence="3">Tripartite tricarboxylate transporter substrate binding protein BugE</fullName>
    </submittedName>
</protein>
<dbReference type="PANTHER" id="PTHR42928:SF5">
    <property type="entry name" value="BLR1237 PROTEIN"/>
    <property type="match status" value="1"/>
</dbReference>
<keyword evidence="4" id="KW-1185">Reference proteome</keyword>
<dbReference type="Proteomes" id="UP000580517">
    <property type="component" value="Unassembled WGS sequence"/>
</dbReference>
<gene>
    <name evidence="3" type="ORF">H0A68_04840</name>
</gene>
<feature type="signal peptide" evidence="2">
    <location>
        <begin position="1"/>
        <end position="23"/>
    </location>
</feature>
<dbReference type="CDD" id="cd13577">
    <property type="entry name" value="PBP2_BugE_Glu"/>
    <property type="match status" value="1"/>
</dbReference>
<keyword evidence="2" id="KW-0732">Signal</keyword>
<dbReference type="AlphaFoldDB" id="A0A853FBA7"/>
<accession>A0A853FBA7</accession>
<dbReference type="Gene3D" id="3.40.190.10">
    <property type="entry name" value="Periplasmic binding protein-like II"/>
    <property type="match status" value="1"/>
</dbReference>
<proteinExistence type="inferred from homology"/>
<dbReference type="SUPFAM" id="SSF53850">
    <property type="entry name" value="Periplasmic binding protein-like II"/>
    <property type="match status" value="1"/>
</dbReference>
<organism evidence="3 4">
    <name type="scientific">Allopusillimonas soli</name>
    <dbReference type="NCBI Taxonomy" id="659016"/>
    <lineage>
        <taxon>Bacteria</taxon>
        <taxon>Pseudomonadati</taxon>
        <taxon>Pseudomonadota</taxon>
        <taxon>Betaproteobacteria</taxon>
        <taxon>Burkholderiales</taxon>
        <taxon>Alcaligenaceae</taxon>
        <taxon>Allopusillimonas</taxon>
    </lineage>
</organism>
<dbReference type="OrthoDB" id="8678477at2"/>
<dbReference type="InterPro" id="IPR042100">
    <property type="entry name" value="Bug_dom1"/>
</dbReference>
<dbReference type="Pfam" id="PF03401">
    <property type="entry name" value="TctC"/>
    <property type="match status" value="1"/>
</dbReference>
<evidence type="ECO:0000313" key="3">
    <source>
        <dbReference type="EMBL" id="NYT36190.1"/>
    </source>
</evidence>
<dbReference type="PANTHER" id="PTHR42928">
    <property type="entry name" value="TRICARBOXYLATE-BINDING PROTEIN"/>
    <property type="match status" value="1"/>
</dbReference>
<evidence type="ECO:0000256" key="2">
    <source>
        <dbReference type="SAM" id="SignalP"/>
    </source>
</evidence>
<dbReference type="PIRSF" id="PIRSF017082">
    <property type="entry name" value="YflP"/>
    <property type="match status" value="1"/>
</dbReference>
<sequence length="327" mass="33902">MQRRKLILSLCVAGAAAFTSTFAGVASAAYPDKPIRLIVPFAPGGTTDIVGRLVAEKLGTALGQPIVVENRAGAGGSIGTGTVAQAKADGYTLGIATVSTHGINPVVYKSLPFDAEKDFQPITNLASVPNIMVVNPKVPAKNMKEFIALAKKSPGKYAYASAGNGSVSNMMGELFKMASGTDLLHVPYRGVGPALTDTLAGQVDVLFDNLPSSLPHVKEGKLVALAVAAPERSATLPDVPTFAEVGLEEVNDPSWFGLVAPAGIPADVLKTLNEAAVKVLAQEDVKTRLAQLGASPVGNSPEDFAKTISATIARNARIVKEAHIELK</sequence>
<dbReference type="InterPro" id="IPR005064">
    <property type="entry name" value="BUG"/>
</dbReference>
<comment type="similarity">
    <text evidence="1">Belongs to the UPF0065 (bug) family.</text>
</comment>
<feature type="chain" id="PRO_5032566592" evidence="2">
    <location>
        <begin position="24"/>
        <end position="327"/>
    </location>
</feature>
<dbReference type="Gene3D" id="3.40.190.150">
    <property type="entry name" value="Bordetella uptake gene, domain 1"/>
    <property type="match status" value="1"/>
</dbReference>
<name>A0A853FBA7_9BURK</name>
<dbReference type="EMBL" id="JACCEW010000001">
    <property type="protein sequence ID" value="NYT36190.1"/>
    <property type="molecule type" value="Genomic_DNA"/>
</dbReference>
<comment type="caution">
    <text evidence="3">The sequence shown here is derived from an EMBL/GenBank/DDBJ whole genome shotgun (WGS) entry which is preliminary data.</text>
</comment>